<proteinExistence type="predicted"/>
<sequence length="92" mass="10652">MGIKLDMNKAYDKVERDFLEEVMRRMGFVERWISLVVGCVKSIAFAIIKNGQSERRFKPLRGIQQGDLISPYLFLFGIKFGHKAHIIFADDT</sequence>
<evidence type="ECO:0000313" key="3">
    <source>
        <dbReference type="Proteomes" id="UP000507222"/>
    </source>
</evidence>
<evidence type="ECO:0000313" key="2">
    <source>
        <dbReference type="EMBL" id="CAB4263104.1"/>
    </source>
</evidence>
<name>A0A6J5TGX5_PRUAR</name>
<gene>
    <name evidence="2" type="ORF">CURHAP_LOCUS2775</name>
</gene>
<accession>A0A6J5TGX5</accession>
<dbReference type="AlphaFoldDB" id="A0A6J5TGX5"/>
<dbReference type="EMBL" id="CAEKDK010000001">
    <property type="protein sequence ID" value="CAB4263104.1"/>
    <property type="molecule type" value="Genomic_DNA"/>
</dbReference>
<evidence type="ECO:0000259" key="1">
    <source>
        <dbReference type="PROSITE" id="PS50878"/>
    </source>
</evidence>
<dbReference type="Proteomes" id="UP000507222">
    <property type="component" value="Unassembled WGS sequence"/>
</dbReference>
<reference evidence="2 3" key="1">
    <citation type="submission" date="2020-05" db="EMBL/GenBank/DDBJ databases">
        <authorList>
            <person name="Campoy J."/>
            <person name="Schneeberger K."/>
            <person name="Spophaly S."/>
        </authorList>
    </citation>
    <scope>NUCLEOTIDE SEQUENCE [LARGE SCALE GENOMIC DNA]</scope>
    <source>
        <strain evidence="2">PruArmRojPasFocal</strain>
    </source>
</reference>
<organism evidence="2 3">
    <name type="scientific">Prunus armeniaca</name>
    <name type="common">Apricot</name>
    <name type="synonym">Armeniaca vulgaris</name>
    <dbReference type="NCBI Taxonomy" id="36596"/>
    <lineage>
        <taxon>Eukaryota</taxon>
        <taxon>Viridiplantae</taxon>
        <taxon>Streptophyta</taxon>
        <taxon>Embryophyta</taxon>
        <taxon>Tracheophyta</taxon>
        <taxon>Spermatophyta</taxon>
        <taxon>Magnoliopsida</taxon>
        <taxon>eudicotyledons</taxon>
        <taxon>Gunneridae</taxon>
        <taxon>Pentapetalae</taxon>
        <taxon>rosids</taxon>
        <taxon>fabids</taxon>
        <taxon>Rosales</taxon>
        <taxon>Rosaceae</taxon>
        <taxon>Amygdaloideae</taxon>
        <taxon>Amygdaleae</taxon>
        <taxon>Prunus</taxon>
    </lineage>
</organism>
<dbReference type="PROSITE" id="PS50878">
    <property type="entry name" value="RT_POL"/>
    <property type="match status" value="1"/>
</dbReference>
<protein>
    <recommendedName>
        <fullName evidence="1">Reverse transcriptase domain-containing protein</fullName>
    </recommendedName>
</protein>
<dbReference type="Pfam" id="PF00078">
    <property type="entry name" value="RVT_1"/>
    <property type="match status" value="1"/>
</dbReference>
<feature type="domain" description="Reverse transcriptase" evidence="1">
    <location>
        <begin position="1"/>
        <end position="92"/>
    </location>
</feature>
<dbReference type="InterPro" id="IPR000477">
    <property type="entry name" value="RT_dom"/>
</dbReference>